<proteinExistence type="predicted"/>
<name>A0ABT3ZPV2_9BURK</name>
<dbReference type="EMBL" id="JAPMXC010000005">
    <property type="protein sequence ID" value="MCY0388589.1"/>
    <property type="molecule type" value="Genomic_DNA"/>
</dbReference>
<dbReference type="PANTHER" id="PTHR43317">
    <property type="entry name" value="THERMOSPERMINE SYNTHASE ACAULIS5"/>
    <property type="match status" value="1"/>
</dbReference>
<dbReference type="Gene3D" id="3.40.50.150">
    <property type="entry name" value="Vaccinia Virus protein VP39"/>
    <property type="match status" value="1"/>
</dbReference>
<organism evidence="3 4">
    <name type="scientific">Robbsia betulipollinis</name>
    <dbReference type="NCBI Taxonomy" id="2981849"/>
    <lineage>
        <taxon>Bacteria</taxon>
        <taxon>Pseudomonadati</taxon>
        <taxon>Pseudomonadota</taxon>
        <taxon>Betaproteobacteria</taxon>
        <taxon>Burkholderiales</taxon>
        <taxon>Burkholderiaceae</taxon>
        <taxon>Robbsia</taxon>
    </lineage>
</organism>
<comment type="caution">
    <text evidence="3">The sequence shown here is derived from an EMBL/GenBank/DDBJ whole genome shotgun (WGS) entry which is preliminary data.</text>
</comment>
<evidence type="ECO:0000313" key="4">
    <source>
        <dbReference type="Proteomes" id="UP001082899"/>
    </source>
</evidence>
<feature type="region of interest" description="Disordered" evidence="2">
    <location>
        <begin position="21"/>
        <end position="64"/>
    </location>
</feature>
<dbReference type="InterPro" id="IPR029063">
    <property type="entry name" value="SAM-dependent_MTases_sf"/>
</dbReference>
<reference evidence="3" key="1">
    <citation type="submission" date="2022-11" db="EMBL/GenBank/DDBJ databases">
        <title>Robbsia betulipollinis sp. nov., isolated from pollen of birch (Betula pendula).</title>
        <authorList>
            <person name="Shi H."/>
            <person name="Ambika Manirajan B."/>
            <person name="Ratering S."/>
            <person name="Geissler-Plaum R."/>
            <person name="Schnell S."/>
        </authorList>
    </citation>
    <scope>NUCLEOTIDE SEQUENCE</scope>
    <source>
        <strain evidence="3">Bb-Pol-6</strain>
    </source>
</reference>
<keyword evidence="1" id="KW-0620">Polyamine biosynthesis</keyword>
<evidence type="ECO:0000313" key="3">
    <source>
        <dbReference type="EMBL" id="MCY0388589.1"/>
    </source>
</evidence>
<sequence>MSKLIKRASAEARAFGRGIRRAAPAAVSDDEDAGDGADTQADTGPTYAKRTQREAKREMPAALAQADRQVRARQPRFAPVTFSELAGVRYLHFGTEWVQGAMRLRKPFELELEYAEQMMAWLLFLNAPARVTQLGLGAAALTKWCYRELPESRVEAVELNPSVVIAARSMFALPDDDARLAVIEADAWDYVNDARQHGQVGVLQVDLYDATARGPMLDSVAFYRACRATLAAPGMLTVNLFGDHPSFERNMRHLKAAFDGRVVALPEVHEGNRIALAFSGPPLDFAWSDLQVRAAHVGKRYRLPAGRWITALKAVSPAGERFVI</sequence>
<dbReference type="Proteomes" id="UP001082899">
    <property type="component" value="Unassembled WGS sequence"/>
</dbReference>
<dbReference type="PANTHER" id="PTHR43317:SF1">
    <property type="entry name" value="THERMOSPERMINE SYNTHASE ACAULIS5"/>
    <property type="match status" value="1"/>
</dbReference>
<protein>
    <submittedName>
        <fullName evidence="3">Spermidine synthase</fullName>
    </submittedName>
</protein>
<dbReference type="RefSeq" id="WP_267848478.1">
    <property type="nucleotide sequence ID" value="NZ_JAPMXC010000005.1"/>
</dbReference>
<feature type="compositionally biased region" description="Low complexity" evidence="2">
    <location>
        <begin position="36"/>
        <end position="46"/>
    </location>
</feature>
<dbReference type="SUPFAM" id="SSF53335">
    <property type="entry name" value="S-adenosyl-L-methionine-dependent methyltransferases"/>
    <property type="match status" value="1"/>
</dbReference>
<accession>A0ABT3ZPV2</accession>
<keyword evidence="4" id="KW-1185">Reference proteome</keyword>
<gene>
    <name evidence="3" type="ORF">OVY01_15505</name>
</gene>
<evidence type="ECO:0000256" key="1">
    <source>
        <dbReference type="ARBA" id="ARBA00023115"/>
    </source>
</evidence>
<evidence type="ECO:0000256" key="2">
    <source>
        <dbReference type="SAM" id="MobiDB-lite"/>
    </source>
</evidence>